<dbReference type="PANTHER" id="PTHR43767:SF10">
    <property type="entry name" value="SURFACTIN SYNTHASE SUBUNIT 1"/>
    <property type="match status" value="1"/>
</dbReference>
<organism evidence="3 4">
    <name type="scientific">Labedaea rhizosphaerae</name>
    <dbReference type="NCBI Taxonomy" id="598644"/>
    <lineage>
        <taxon>Bacteria</taxon>
        <taxon>Bacillati</taxon>
        <taxon>Actinomycetota</taxon>
        <taxon>Actinomycetes</taxon>
        <taxon>Pseudonocardiales</taxon>
        <taxon>Pseudonocardiaceae</taxon>
        <taxon>Labedaea</taxon>
    </lineage>
</organism>
<dbReference type="OrthoDB" id="9803968at2"/>
<dbReference type="InterPro" id="IPR020845">
    <property type="entry name" value="AMP-binding_CS"/>
</dbReference>
<dbReference type="GO" id="GO:0016877">
    <property type="term" value="F:ligase activity, forming carbon-sulfur bonds"/>
    <property type="evidence" value="ECO:0007669"/>
    <property type="project" value="UniProtKB-ARBA"/>
</dbReference>
<evidence type="ECO:0000313" key="4">
    <source>
        <dbReference type="Proteomes" id="UP000295444"/>
    </source>
</evidence>
<feature type="domain" description="AMP-binding enzyme C-terminal" evidence="2">
    <location>
        <begin position="395"/>
        <end position="467"/>
    </location>
</feature>
<proteinExistence type="predicted"/>
<dbReference type="InterPro" id="IPR000873">
    <property type="entry name" value="AMP-dep_synth/lig_dom"/>
</dbReference>
<dbReference type="PANTHER" id="PTHR43767">
    <property type="entry name" value="LONG-CHAIN-FATTY-ACID--COA LIGASE"/>
    <property type="match status" value="1"/>
</dbReference>
<keyword evidence="4" id="KW-1185">Reference proteome</keyword>
<dbReference type="InterPro" id="IPR050237">
    <property type="entry name" value="ATP-dep_AMP-bd_enzyme"/>
</dbReference>
<dbReference type="Gene3D" id="3.30.300.30">
    <property type="match status" value="1"/>
</dbReference>
<keyword evidence="3" id="KW-0436">Ligase</keyword>
<dbReference type="PROSITE" id="PS00455">
    <property type="entry name" value="AMP_BINDING"/>
    <property type="match status" value="1"/>
</dbReference>
<comment type="caution">
    <text evidence="3">The sequence shown here is derived from an EMBL/GenBank/DDBJ whole genome shotgun (WGS) entry which is preliminary data.</text>
</comment>
<dbReference type="InterPro" id="IPR045851">
    <property type="entry name" value="AMP-bd_C_sf"/>
</dbReference>
<feature type="domain" description="AMP-dependent synthetase/ligase" evidence="1">
    <location>
        <begin position="141"/>
        <end position="337"/>
    </location>
</feature>
<gene>
    <name evidence="3" type="ORF">EV186_107143</name>
</gene>
<protein>
    <submittedName>
        <fullName evidence="3">Bile acid-coenzyme A ligase</fullName>
    </submittedName>
</protein>
<name>A0A4V3CY63_LABRH</name>
<dbReference type="Gene3D" id="3.40.50.12780">
    <property type="entry name" value="N-terminal domain of ligase-like"/>
    <property type="match status" value="1"/>
</dbReference>
<evidence type="ECO:0000259" key="1">
    <source>
        <dbReference type="Pfam" id="PF00501"/>
    </source>
</evidence>
<dbReference type="Pfam" id="PF00501">
    <property type="entry name" value="AMP-binding"/>
    <property type="match status" value="1"/>
</dbReference>
<dbReference type="RefSeq" id="WP_133853252.1">
    <property type="nucleotide sequence ID" value="NZ_SNXZ01000007.1"/>
</dbReference>
<accession>A0A4V3CY63</accession>
<dbReference type="Proteomes" id="UP000295444">
    <property type="component" value="Unassembled WGS sequence"/>
</dbReference>
<evidence type="ECO:0000313" key="3">
    <source>
        <dbReference type="EMBL" id="TDP92908.1"/>
    </source>
</evidence>
<sequence>MSASIDTVLRDHADRIGDTTAIACCGRSGVDAVSWSELESRTGAMAAQLHDRAVDRAPACLVVSLRRNDLAEVLALVACLRTDLPTLVLSGRQLAPMHEALLDQVRRTGHTLVSATEPEGDERRAAPDGGATLPPGCLLLASGGSTGNPKLVVDRGIRATPRKPAQLRPMLHTGWRGGQRQLAASPLYHAAGLTPLVEGLVCGNTSYVPQVFDPAGLGELVDEHDLHWLQMTPFHMGAVLAGANPPSRWRRAPNLVHMAEYCPAAVKQAYHDALGATSVHEMYTASEGIGMTMARGDEWEARPGTVGRGFLTVVRIADRDGVPLGPQQTGEVYLRSAARTGATYFGATGRLRVMPDGFATLGDLGRLDEDGYLFLRARQVETISVAGVTVDPSDVETELRAHPLVADIGVCATSSRELGERVVAVVVPAGDVTEAELRRWARTRLTAAQLPARILFTDALPRWDTGKLDRAALFRSVNTPSPGKVMSCGST</sequence>
<dbReference type="SUPFAM" id="SSF56801">
    <property type="entry name" value="Acetyl-CoA synthetase-like"/>
    <property type="match status" value="1"/>
</dbReference>
<dbReference type="InterPro" id="IPR042099">
    <property type="entry name" value="ANL_N_sf"/>
</dbReference>
<dbReference type="AlphaFoldDB" id="A0A4V3CY63"/>
<dbReference type="EMBL" id="SNXZ01000007">
    <property type="protein sequence ID" value="TDP92908.1"/>
    <property type="molecule type" value="Genomic_DNA"/>
</dbReference>
<dbReference type="InterPro" id="IPR025110">
    <property type="entry name" value="AMP-bd_C"/>
</dbReference>
<reference evidence="3 4" key="1">
    <citation type="submission" date="2019-03" db="EMBL/GenBank/DDBJ databases">
        <title>Genomic Encyclopedia of Type Strains, Phase IV (KMG-IV): sequencing the most valuable type-strain genomes for metagenomic binning, comparative biology and taxonomic classification.</title>
        <authorList>
            <person name="Goeker M."/>
        </authorList>
    </citation>
    <scope>NUCLEOTIDE SEQUENCE [LARGE SCALE GENOMIC DNA]</scope>
    <source>
        <strain evidence="3 4">DSM 45361</strain>
    </source>
</reference>
<evidence type="ECO:0000259" key="2">
    <source>
        <dbReference type="Pfam" id="PF13193"/>
    </source>
</evidence>
<dbReference type="Pfam" id="PF13193">
    <property type="entry name" value="AMP-binding_C"/>
    <property type="match status" value="1"/>
</dbReference>